<evidence type="ECO:0000256" key="1">
    <source>
        <dbReference type="SAM" id="MobiDB-lite"/>
    </source>
</evidence>
<evidence type="ECO:0000313" key="3">
    <source>
        <dbReference type="Proteomes" id="UP000177870"/>
    </source>
</evidence>
<sequence length="79" mass="9106">MRYKFLGFREQGAGSREQGAGNRERKCDAPLGHATRMEPLRDRKKSQSKSGKVRCVEQEKVLPWHNLAEEVGHNKDRTQ</sequence>
<dbReference type="AlphaFoldDB" id="A0A1D8TXF6"/>
<dbReference type="KEGG" id="mpro:BJP34_25440"/>
<name>A0A1D8TXF6_9CYAN</name>
<feature type="region of interest" description="Disordered" evidence="1">
    <location>
        <begin position="1"/>
        <end position="57"/>
    </location>
</feature>
<proteinExistence type="predicted"/>
<gene>
    <name evidence="2" type="ORF">BJP34_25440</name>
</gene>
<evidence type="ECO:0000313" key="2">
    <source>
        <dbReference type="EMBL" id="AOX02340.1"/>
    </source>
</evidence>
<reference evidence="3" key="1">
    <citation type="submission" date="2016-10" db="EMBL/GenBank/DDBJ databases">
        <title>Comparative genomics uncovers the prolific and rare metabolic potential of the cyanobacterial genus Moorea.</title>
        <authorList>
            <person name="Leao T."/>
            <person name="Castelao G."/>
            <person name="Korobeynikov A."/>
            <person name="Monroe E.A."/>
            <person name="Podell S."/>
            <person name="Glukhov E."/>
            <person name="Allen E."/>
            <person name="Gerwick W.H."/>
            <person name="Gerwick L."/>
        </authorList>
    </citation>
    <scope>NUCLEOTIDE SEQUENCE [LARGE SCALE GENOMIC DNA]</scope>
    <source>
        <strain evidence="3">PAL-8-15-08-1</strain>
    </source>
</reference>
<dbReference type="EMBL" id="CP017599">
    <property type="protein sequence ID" value="AOX02340.1"/>
    <property type="molecule type" value="Genomic_DNA"/>
</dbReference>
<protein>
    <submittedName>
        <fullName evidence="2">Uncharacterized protein</fullName>
    </submittedName>
</protein>
<accession>A0A1D8TXF6</accession>
<organism evidence="2 3">
    <name type="scientific">Moorena producens PAL-8-15-08-1</name>
    <dbReference type="NCBI Taxonomy" id="1458985"/>
    <lineage>
        <taxon>Bacteria</taxon>
        <taxon>Bacillati</taxon>
        <taxon>Cyanobacteriota</taxon>
        <taxon>Cyanophyceae</taxon>
        <taxon>Coleofasciculales</taxon>
        <taxon>Coleofasciculaceae</taxon>
        <taxon>Moorena</taxon>
    </lineage>
</organism>
<dbReference type="Proteomes" id="UP000177870">
    <property type="component" value="Chromosome"/>
</dbReference>